<name>A0A068NK52_BACCE</name>
<evidence type="ECO:0000313" key="3">
    <source>
        <dbReference type="EMBL" id="UYW71020.1"/>
    </source>
</evidence>
<reference evidence="2 5" key="2">
    <citation type="submission" date="2020-12" db="EMBL/GenBank/DDBJ databases">
        <title>Genome assembly for a thermostable protease producing Bacillus cereus MAKP1 strain isolated from chicken gut.</title>
        <authorList>
            <person name="Malaviya A."/>
        </authorList>
    </citation>
    <scope>NUCLEOTIDE SEQUENCE [LARGE SCALE GENOMIC DNA]</scope>
    <source>
        <strain evidence="2 5">MAKP1</strain>
    </source>
</reference>
<dbReference type="Pfam" id="PF05968">
    <property type="entry name" value="Bacillus_PapR"/>
    <property type="match status" value="1"/>
</dbReference>
<evidence type="ECO:0000313" key="1">
    <source>
        <dbReference type="EMBL" id="KXX90239.1"/>
    </source>
</evidence>
<dbReference type="Proteomes" id="UP000075591">
    <property type="component" value="Unassembled WGS sequence"/>
</dbReference>
<gene>
    <name evidence="2" type="primary">papR</name>
    <name evidence="1" type="ORF">AT274_01460</name>
    <name evidence="2" type="ORF">JCR31_00735</name>
    <name evidence="3" type="ORF">OK229_09135</name>
</gene>
<sequence>MKKLLIGSLLTLAMAWGISLGDTALEKNQVISHNDQEVQLASDVPFEY</sequence>
<dbReference type="GeneID" id="69529230"/>
<dbReference type="EMBL" id="LOMT01000122">
    <property type="protein sequence ID" value="KXX90239.1"/>
    <property type="molecule type" value="Genomic_DNA"/>
</dbReference>
<reference evidence="3" key="3">
    <citation type="submission" date="2023-02" db="EMBL/GenBank/DDBJ databases">
        <title>Complete Genome Sequence of Bacillus cereus sensu lato isolate BC38B from pepper closely related to the Bacillus anthracis clade.</title>
        <authorList>
            <person name="Abdelli M."/>
            <person name="Cerar Kisek T."/>
            <person name="Falaise C."/>
            <person name="Cumont A."/>
            <person name="Giraud M."/>
            <person name="Chatoux J."/>
            <person name="Rogee S."/>
            <person name="Dadvisard M."/>
            <person name="Larigauderie G."/>
            <person name="Raynaud F."/>
            <person name="Godic Torkar K."/>
            <person name="Ramisse V."/>
        </authorList>
    </citation>
    <scope>NUCLEOTIDE SEQUENCE</scope>
    <source>
        <strain evidence="3">BC38B</strain>
    </source>
</reference>
<dbReference type="Proteomes" id="UP000613452">
    <property type="component" value="Unassembled WGS sequence"/>
</dbReference>
<dbReference type="InterPro" id="IPR009239">
    <property type="entry name" value="Bacillus_PapR"/>
</dbReference>
<reference evidence="1 4" key="1">
    <citation type="submission" date="2015-12" db="EMBL/GenBank/DDBJ databases">
        <title>Bacillus cereus Group isolate.</title>
        <authorList>
            <person name="Kovac J."/>
        </authorList>
    </citation>
    <scope>NUCLEOTIDE SEQUENCE [LARGE SCALE GENOMIC DNA]</scope>
    <source>
        <strain evidence="1 4">FSL W8-0275</strain>
    </source>
</reference>
<organism evidence="1 4">
    <name type="scientific">Bacillus cereus</name>
    <dbReference type="NCBI Taxonomy" id="1396"/>
    <lineage>
        <taxon>Bacteria</taxon>
        <taxon>Bacillati</taxon>
        <taxon>Bacillota</taxon>
        <taxon>Bacilli</taxon>
        <taxon>Bacillales</taxon>
        <taxon>Bacillaceae</taxon>
        <taxon>Bacillus</taxon>
        <taxon>Bacillus cereus group</taxon>
    </lineage>
</organism>
<dbReference type="RefSeq" id="WP_000734728.1">
    <property type="nucleotide sequence ID" value="NZ_AP022857.1"/>
</dbReference>
<protein>
    <submittedName>
        <fullName evidence="1 2">PapR</fullName>
    </submittedName>
</protein>
<evidence type="ECO:0000313" key="4">
    <source>
        <dbReference type="Proteomes" id="UP000075591"/>
    </source>
</evidence>
<dbReference type="Proteomes" id="UP001163707">
    <property type="component" value="Chromosome"/>
</dbReference>
<evidence type="ECO:0000313" key="2">
    <source>
        <dbReference type="EMBL" id="MBK1606442.1"/>
    </source>
</evidence>
<dbReference type="EMBL" id="JAEFBZ010000001">
    <property type="protein sequence ID" value="MBK1606442.1"/>
    <property type="molecule type" value="Genomic_DNA"/>
</dbReference>
<dbReference type="AlphaFoldDB" id="A0A068NK52"/>
<proteinExistence type="predicted"/>
<accession>A0A068NK52</accession>
<evidence type="ECO:0000313" key="5">
    <source>
        <dbReference type="Proteomes" id="UP000613452"/>
    </source>
</evidence>
<dbReference type="KEGG" id="bcef:BcrFT9_04294"/>
<dbReference type="PATRIC" id="fig|1396.420.peg.5702"/>
<dbReference type="EMBL" id="CP109872">
    <property type="protein sequence ID" value="UYW71020.1"/>
    <property type="molecule type" value="Genomic_DNA"/>
</dbReference>